<reference evidence="2 3" key="1">
    <citation type="submission" date="2024-01" db="EMBL/GenBank/DDBJ databases">
        <title>The strains designed SYSU M86414 and SYSU M84420 isolated from the marine sediment in San Sha City (Hainan Province, China).</title>
        <authorList>
            <person name="Guo D."/>
        </authorList>
    </citation>
    <scope>NUCLEOTIDE SEQUENCE [LARGE SCALE GENOMIC DNA]</scope>
    <source>
        <strain evidence="2 3">SYSU M84420</strain>
    </source>
</reference>
<evidence type="ECO:0000313" key="3">
    <source>
        <dbReference type="Proteomes" id="UP001355298"/>
    </source>
</evidence>
<dbReference type="Pfam" id="PF00903">
    <property type="entry name" value="Glyoxalase"/>
    <property type="match status" value="1"/>
</dbReference>
<feature type="domain" description="Glyoxalase/fosfomycin resistance/dioxygenase" evidence="1">
    <location>
        <begin position="8"/>
        <end position="131"/>
    </location>
</feature>
<protein>
    <submittedName>
        <fullName evidence="2">VOC family protein</fullName>
    </submittedName>
</protein>
<evidence type="ECO:0000259" key="1">
    <source>
        <dbReference type="Pfam" id="PF00903"/>
    </source>
</evidence>
<name>A0ABU6IRK9_9FLAO</name>
<dbReference type="InterPro" id="IPR029068">
    <property type="entry name" value="Glyas_Bleomycin-R_OHBP_Dase"/>
</dbReference>
<accession>A0ABU6IRK9</accession>
<sequence length="138" mass="15858">MTPKQIWANLGVENIERTQEFYLALGFKQNGTPSKDLVSFLFGEDAFVIHFFKKEKLKTSLEGEVSDLSQGNEIMFTLSAESKEEIHECIEKVKEIGGTIRFDPRKDRKSFYDDNGYYVGVFADLDGHLFNLFCNLNK</sequence>
<proteinExistence type="predicted"/>
<dbReference type="InterPro" id="IPR004360">
    <property type="entry name" value="Glyas_Fos-R_dOase_dom"/>
</dbReference>
<dbReference type="PANTHER" id="PTHR36503">
    <property type="entry name" value="BLR2520 PROTEIN"/>
    <property type="match status" value="1"/>
</dbReference>
<gene>
    <name evidence="2" type="ORF">VOP03_09850</name>
</gene>
<evidence type="ECO:0000313" key="2">
    <source>
        <dbReference type="EMBL" id="MEC4265651.1"/>
    </source>
</evidence>
<dbReference type="EMBL" id="JAYMGW010000007">
    <property type="protein sequence ID" value="MEC4265651.1"/>
    <property type="molecule type" value="Genomic_DNA"/>
</dbReference>
<comment type="caution">
    <text evidence="2">The sequence shown here is derived from an EMBL/GenBank/DDBJ whole genome shotgun (WGS) entry which is preliminary data.</text>
</comment>
<dbReference type="Proteomes" id="UP001355298">
    <property type="component" value="Unassembled WGS sequence"/>
</dbReference>
<keyword evidence="3" id="KW-1185">Reference proteome</keyword>
<dbReference type="Gene3D" id="3.10.180.10">
    <property type="entry name" value="2,3-Dihydroxybiphenyl 1,2-Dioxygenase, domain 1"/>
    <property type="match status" value="1"/>
</dbReference>
<dbReference type="RefSeq" id="WP_326278741.1">
    <property type="nucleotide sequence ID" value="NZ_JAYKYV010000007.1"/>
</dbReference>
<dbReference type="PANTHER" id="PTHR36503:SF2">
    <property type="entry name" value="BLR2408 PROTEIN"/>
    <property type="match status" value="1"/>
</dbReference>
<dbReference type="SUPFAM" id="SSF54593">
    <property type="entry name" value="Glyoxalase/Bleomycin resistance protein/Dihydroxybiphenyl dioxygenase"/>
    <property type="match status" value="1"/>
</dbReference>
<organism evidence="2 3">
    <name type="scientific">Flagellimonas halotolerans</name>
    <dbReference type="NCBI Taxonomy" id="3112164"/>
    <lineage>
        <taxon>Bacteria</taxon>
        <taxon>Pseudomonadati</taxon>
        <taxon>Bacteroidota</taxon>
        <taxon>Flavobacteriia</taxon>
        <taxon>Flavobacteriales</taxon>
        <taxon>Flavobacteriaceae</taxon>
        <taxon>Flagellimonas</taxon>
    </lineage>
</organism>